<protein>
    <submittedName>
        <fullName evidence="1">Uncharacterized protein</fullName>
    </submittedName>
</protein>
<accession>A0AA91PCI5</accession>
<name>A0AA91PCI5_9MYCO</name>
<dbReference type="AlphaFoldDB" id="A0AA91PCI5"/>
<gene>
    <name evidence="1" type="ORF">B8W67_15175</name>
</gene>
<comment type="caution">
    <text evidence="1">The sequence shown here is derived from an EMBL/GenBank/DDBJ whole genome shotgun (WGS) entry which is preliminary data.</text>
</comment>
<organism evidence="1 2">
    <name type="scientific">Mycolicibacillus koreensis</name>
    <dbReference type="NCBI Taxonomy" id="1069220"/>
    <lineage>
        <taxon>Bacteria</taxon>
        <taxon>Bacillati</taxon>
        <taxon>Actinomycetota</taxon>
        <taxon>Actinomycetes</taxon>
        <taxon>Mycobacteriales</taxon>
        <taxon>Mycobacteriaceae</taxon>
        <taxon>Mycolicibacillus</taxon>
    </lineage>
</organism>
<reference evidence="1 2" key="1">
    <citation type="submission" date="2017-04" db="EMBL/GenBank/DDBJ databases">
        <title>The new phylogeny of genus Mycobacterium.</title>
        <authorList>
            <person name="Tortoli E."/>
            <person name="Trovato A."/>
            <person name="Cirillo D.M."/>
        </authorList>
    </citation>
    <scope>NUCLEOTIDE SEQUENCE [LARGE SCALE GENOMIC DNA]</scope>
    <source>
        <strain evidence="1 2">KCTC 19819</strain>
    </source>
</reference>
<dbReference type="Proteomes" id="UP000193577">
    <property type="component" value="Unassembled WGS sequence"/>
</dbReference>
<proteinExistence type="predicted"/>
<sequence length="253" mass="27484">MSASALHQKWLANARRQRVDPAVIDALIDRRRIGPGSFVVLASMIELADPHGASYFLLPADTTAVQARAAVLATYLLNAGTGYGARGGHTDFAPAGYSVGELARIADRQWANRWSYRAVRPVLASAGALATTPNGILMGLAGSRMHTRFARRGGTTYGDLFMANLDHRLGAEWQLRTIIESGRMWYRGDGAPVRGGLDLDRVLHHEERHCRQWARLGPVRMAAGYLGAEARARCSGGVNRFEVEAGLSDGGYR</sequence>
<evidence type="ECO:0000313" key="2">
    <source>
        <dbReference type="Proteomes" id="UP000193577"/>
    </source>
</evidence>
<keyword evidence="2" id="KW-1185">Reference proteome</keyword>
<dbReference type="EMBL" id="NCXO01000037">
    <property type="protein sequence ID" value="OSC32212.1"/>
    <property type="molecule type" value="Genomic_DNA"/>
</dbReference>
<evidence type="ECO:0000313" key="1">
    <source>
        <dbReference type="EMBL" id="OSC32212.1"/>
    </source>
</evidence>